<dbReference type="EMBL" id="JAHDYR010000066">
    <property type="protein sequence ID" value="KAG9390233.1"/>
    <property type="molecule type" value="Genomic_DNA"/>
</dbReference>
<name>A0A8J6DZ47_9EUKA</name>
<dbReference type="InterPro" id="IPR035969">
    <property type="entry name" value="Rab-GAP_TBC_sf"/>
</dbReference>
<dbReference type="GO" id="GO:0031267">
    <property type="term" value="F:small GTPase binding"/>
    <property type="evidence" value="ECO:0007669"/>
    <property type="project" value="TreeGrafter"/>
</dbReference>
<keyword evidence="1" id="KW-0812">Transmembrane</keyword>
<accession>A0A8J6DZ47</accession>
<organism evidence="3 4">
    <name type="scientific">Carpediemonas membranifera</name>
    <dbReference type="NCBI Taxonomy" id="201153"/>
    <lineage>
        <taxon>Eukaryota</taxon>
        <taxon>Metamonada</taxon>
        <taxon>Carpediemonas-like organisms</taxon>
        <taxon>Carpediemonas</taxon>
    </lineage>
</organism>
<comment type="caution">
    <text evidence="3">The sequence shown here is derived from an EMBL/GenBank/DDBJ whole genome shotgun (WGS) entry which is preliminary data.</text>
</comment>
<evidence type="ECO:0000313" key="3">
    <source>
        <dbReference type="EMBL" id="KAG9390233.1"/>
    </source>
</evidence>
<keyword evidence="1" id="KW-1133">Transmembrane helix</keyword>
<dbReference type="PANTHER" id="PTHR47219:SF9">
    <property type="entry name" value="GTPASE ACTIVATING PROTEIN AND CENTROSOME-ASSOCIATED, ISOFORM B"/>
    <property type="match status" value="1"/>
</dbReference>
<evidence type="ECO:0000256" key="1">
    <source>
        <dbReference type="SAM" id="Phobius"/>
    </source>
</evidence>
<protein>
    <submittedName>
        <fullName evidence="3">Rab-GTPase-TBC domain</fullName>
    </submittedName>
</protein>
<dbReference type="Gene3D" id="1.10.472.80">
    <property type="entry name" value="Ypt/Rab-GAP domain of gyp1p, domain 3"/>
    <property type="match status" value="1"/>
</dbReference>
<dbReference type="OrthoDB" id="294251at2759"/>
<dbReference type="SMART" id="SM00164">
    <property type="entry name" value="TBC"/>
    <property type="match status" value="1"/>
</dbReference>
<dbReference type="InterPro" id="IPR000195">
    <property type="entry name" value="Rab-GAP-TBC_dom"/>
</dbReference>
<dbReference type="Gene3D" id="1.10.8.270">
    <property type="entry name" value="putative rabgap domain of human tbc1 domain family member 14 like domains"/>
    <property type="match status" value="1"/>
</dbReference>
<dbReference type="SUPFAM" id="SSF47923">
    <property type="entry name" value="Ypt/Rab-GAP domain of gyp1p"/>
    <property type="match status" value="2"/>
</dbReference>
<feature type="domain" description="Rab-GAP TBC" evidence="2">
    <location>
        <begin position="61"/>
        <end position="252"/>
    </location>
</feature>
<dbReference type="Gene3D" id="1.10.10.750">
    <property type="entry name" value="Ypt/Rab-GAP domain of gyp1p, domain 1"/>
    <property type="match status" value="1"/>
</dbReference>
<dbReference type="Pfam" id="PF00566">
    <property type="entry name" value="RabGAP-TBC"/>
    <property type="match status" value="1"/>
</dbReference>
<feature type="transmembrane region" description="Helical" evidence="1">
    <location>
        <begin position="145"/>
        <end position="165"/>
    </location>
</feature>
<dbReference type="PANTHER" id="PTHR47219">
    <property type="entry name" value="RAB GTPASE-ACTIVATING PROTEIN 1-LIKE"/>
    <property type="match status" value="1"/>
</dbReference>
<dbReference type="PROSITE" id="PS50086">
    <property type="entry name" value="TBC_RABGAP"/>
    <property type="match status" value="1"/>
</dbReference>
<evidence type="ECO:0000313" key="4">
    <source>
        <dbReference type="Proteomes" id="UP000717585"/>
    </source>
</evidence>
<keyword evidence="1" id="KW-0472">Membrane</keyword>
<dbReference type="GO" id="GO:0005096">
    <property type="term" value="F:GTPase activator activity"/>
    <property type="evidence" value="ECO:0007669"/>
    <property type="project" value="TreeGrafter"/>
</dbReference>
<dbReference type="AlphaFoldDB" id="A0A8J6DZ47"/>
<dbReference type="InterPro" id="IPR050302">
    <property type="entry name" value="Rab_GAP_TBC_domain"/>
</dbReference>
<reference evidence="3" key="1">
    <citation type="submission" date="2021-05" db="EMBL/GenBank/DDBJ databases">
        <title>A free-living protist that lacks canonical eukaryotic 1 DNA replication and segregation systems.</title>
        <authorList>
            <person name="Salas-Leiva D.E."/>
            <person name="Tromer E.C."/>
            <person name="Curtis B.A."/>
            <person name="Jerlstrom-Hultqvist J."/>
            <person name="Kolisko M."/>
            <person name="Yi Z."/>
            <person name="Salas-Leiva J.S."/>
            <person name="Gallot-Lavallee L."/>
            <person name="Kops G.J.P.L."/>
            <person name="Archibald J.M."/>
            <person name="Simpson A.G.B."/>
            <person name="Roger A.J."/>
        </authorList>
    </citation>
    <scope>NUCLEOTIDE SEQUENCE</scope>
    <source>
        <strain evidence="3">BICM</strain>
    </source>
</reference>
<evidence type="ECO:0000259" key="2">
    <source>
        <dbReference type="PROSITE" id="PS50086"/>
    </source>
</evidence>
<sequence length="324" mass="36068">MRESSATVKNEDTNDEEAAILKRERAIAFQRQHWHTTLIPNLRSGKPPSSRDIQHALIHGGVPASIRGEVWPLLVGNPLHITETLFDICLARDPDATRGQEASRNLIPTDVGRTLPELAFFQPGGTLFDSLTDVLRAFVRFRPDVGYVQGMSLIAAVFLLYSPAWQAFMLMSSIMHDGHLITFLRLDPGFVSHYMGFFDRTLKIAAPNTHSRLHRAGVPSDLFLTRWLISMFVQAVPLDTACRLWDVMLGRPDIMNLTVAAIALLIAADIPEDPDEAMARLSRRLDVDPGQLVTLFAKTVPHTIGPGRMKTLRGMLGKIVEAYT</sequence>
<proteinExistence type="predicted"/>
<dbReference type="Proteomes" id="UP000717585">
    <property type="component" value="Unassembled WGS sequence"/>
</dbReference>
<keyword evidence="4" id="KW-1185">Reference proteome</keyword>
<gene>
    <name evidence="3" type="ORF">J8273_8273</name>
</gene>